<proteinExistence type="predicted"/>
<feature type="compositionally biased region" description="Polar residues" evidence="1">
    <location>
        <begin position="24"/>
        <end position="41"/>
    </location>
</feature>
<feature type="compositionally biased region" description="Polar residues" evidence="1">
    <location>
        <begin position="95"/>
        <end position="104"/>
    </location>
</feature>
<gene>
    <name evidence="2" type="ORF">FSB_LOCUS28830</name>
    <name evidence="3" type="ORF">FSB_LOCUS60095</name>
</gene>
<name>A0A2N9J6R3_FAGSY</name>
<dbReference type="EMBL" id="OIVN01006393">
    <property type="protein sequence ID" value="SPD32213.1"/>
    <property type="molecule type" value="Genomic_DNA"/>
</dbReference>
<feature type="compositionally biased region" description="Acidic residues" evidence="1">
    <location>
        <begin position="77"/>
        <end position="87"/>
    </location>
</feature>
<dbReference type="AlphaFoldDB" id="A0A2N9J6R3"/>
<protein>
    <submittedName>
        <fullName evidence="3">Uncharacterized protein</fullName>
    </submittedName>
</protein>
<feature type="compositionally biased region" description="Low complexity" evidence="1">
    <location>
        <begin position="58"/>
        <end position="76"/>
    </location>
</feature>
<dbReference type="EMBL" id="OIVN01002139">
    <property type="protein sequence ID" value="SPD00948.1"/>
    <property type="molecule type" value="Genomic_DNA"/>
</dbReference>
<evidence type="ECO:0000313" key="2">
    <source>
        <dbReference type="EMBL" id="SPD00948.1"/>
    </source>
</evidence>
<evidence type="ECO:0000256" key="1">
    <source>
        <dbReference type="SAM" id="MobiDB-lite"/>
    </source>
</evidence>
<feature type="region of interest" description="Disordered" evidence="1">
    <location>
        <begin position="19"/>
        <end position="104"/>
    </location>
</feature>
<organism evidence="3">
    <name type="scientific">Fagus sylvatica</name>
    <name type="common">Beechnut</name>
    <dbReference type="NCBI Taxonomy" id="28930"/>
    <lineage>
        <taxon>Eukaryota</taxon>
        <taxon>Viridiplantae</taxon>
        <taxon>Streptophyta</taxon>
        <taxon>Embryophyta</taxon>
        <taxon>Tracheophyta</taxon>
        <taxon>Spermatophyta</taxon>
        <taxon>Magnoliopsida</taxon>
        <taxon>eudicotyledons</taxon>
        <taxon>Gunneridae</taxon>
        <taxon>Pentapetalae</taxon>
        <taxon>rosids</taxon>
        <taxon>fabids</taxon>
        <taxon>Fagales</taxon>
        <taxon>Fagaceae</taxon>
        <taxon>Fagus</taxon>
    </lineage>
</organism>
<sequence length="104" mass="11442">MTKMLVFFINQQTSTMVPEKTVHGSISQSPEKLEKSWSSTPPSGPRRITQWSTASYPAVHKQVQSQKQSAAAPAVASDEEDDEEDEAMAEKTKKSLMTAQISIS</sequence>
<accession>A0A2N9J6R3</accession>
<evidence type="ECO:0000313" key="3">
    <source>
        <dbReference type="EMBL" id="SPD32213.1"/>
    </source>
</evidence>
<reference evidence="3" key="1">
    <citation type="submission" date="2018-02" db="EMBL/GenBank/DDBJ databases">
        <authorList>
            <person name="Cohen D.B."/>
            <person name="Kent A.D."/>
        </authorList>
    </citation>
    <scope>NUCLEOTIDE SEQUENCE</scope>
</reference>